<dbReference type="EMBL" id="WTUW01000002">
    <property type="protein sequence ID" value="MZR31097.1"/>
    <property type="molecule type" value="Genomic_DNA"/>
</dbReference>
<protein>
    <submittedName>
        <fullName evidence="1">DUF983 domain-containing protein</fullName>
    </submittedName>
</protein>
<proteinExistence type="predicted"/>
<dbReference type="Pfam" id="PF06170">
    <property type="entry name" value="DUF983"/>
    <property type="match status" value="1"/>
</dbReference>
<evidence type="ECO:0000313" key="2">
    <source>
        <dbReference type="Proteomes" id="UP000476030"/>
    </source>
</evidence>
<dbReference type="InterPro" id="IPR009325">
    <property type="entry name" value="DUF983"/>
</dbReference>
<dbReference type="Proteomes" id="UP000476030">
    <property type="component" value="Unassembled WGS sequence"/>
</dbReference>
<comment type="caution">
    <text evidence="1">The sequence shown here is derived from an EMBL/GenBank/DDBJ whole genome shotgun (WGS) entry which is preliminary data.</text>
</comment>
<keyword evidence="2" id="KW-1185">Reference proteome</keyword>
<gene>
    <name evidence="1" type="ORF">GQE98_10680</name>
</gene>
<accession>A0A6L8WA97</accession>
<sequence>MEMVATPRSVWQAMMNGLRLRCPDCGEGQVFRKYIKVNHTCDNCGLELHHQRADDAPPYFTMLIVLHFVLSGMLTVEQVYSPATWVQLTIWMPVSLVSALWLLPRVKGALIGIQWARQMHGFGGDFT</sequence>
<organism evidence="1 2">
    <name type="scientific">Sneathiella litorea</name>
    <dbReference type="NCBI Taxonomy" id="2606216"/>
    <lineage>
        <taxon>Bacteria</taxon>
        <taxon>Pseudomonadati</taxon>
        <taxon>Pseudomonadota</taxon>
        <taxon>Alphaproteobacteria</taxon>
        <taxon>Sneathiellales</taxon>
        <taxon>Sneathiellaceae</taxon>
        <taxon>Sneathiella</taxon>
    </lineage>
</organism>
<reference evidence="1 2" key="1">
    <citation type="submission" date="2019-12" db="EMBL/GenBank/DDBJ databases">
        <title>Snethiella sp. nov. sp. isolated from sea sand.</title>
        <authorList>
            <person name="Kim J."/>
            <person name="Jeong S.E."/>
            <person name="Jung H.S."/>
            <person name="Jeon C.O."/>
        </authorList>
    </citation>
    <scope>NUCLEOTIDE SEQUENCE [LARGE SCALE GENOMIC DNA]</scope>
    <source>
        <strain evidence="1 2">DP05</strain>
    </source>
</reference>
<dbReference type="AlphaFoldDB" id="A0A6L8WA97"/>
<evidence type="ECO:0000313" key="1">
    <source>
        <dbReference type="EMBL" id="MZR31097.1"/>
    </source>
</evidence>
<name>A0A6L8WA97_9PROT</name>